<keyword evidence="3" id="KW-1185">Reference proteome</keyword>
<feature type="region of interest" description="Disordered" evidence="1">
    <location>
        <begin position="622"/>
        <end position="662"/>
    </location>
</feature>
<sequence>MPPTDQSSFTKGFSVQNQHDRDRNGSLLVNIQSRVLSNLSDLLTEFFHKMDDAFFDLAEQSASNNEQNLYFEAMRELRLHARDVDTELRKELAYQFDLLQKRQRDDEAGNHDSDNLSLVDKNRVEVDVALTNIRNKIRTHYPELQLQFCRRLNQYLDIDWLNESNNPLGCDTLVNAFSRAIEKLELPLKVRLMVFKYFERQVAENLQQTLIEANKILADAGIQAEPKKAAKPAPETTEANSDSKHHADQPSSGQQTAEATPPTLEQAFASNYEYTVAFEQVQAIMANFYKGSLNNRLFAVKQGQPAPELHREDLLNVLARLQSAERDSLQDEDPTNNQYDHQDVRLLLEHQLAHTVRERGARKLKQADDDVINLVSMVFEFILDDHNISPEVSLLLGRLQIPVIKIALADKQFFSNVNHPARRLLKLLSQAAIGWEKESVLQRDLLMEEIRNVVTRVLNEFEVDNLALFSELEKSFSSFLMEETRRADTIEKRVLQAAKGQAKTEQARSTINQLINDRMQGKTLPSVVIDMIDGPWRVLMLQRLMRHGRDSDEWKHCLKTVDDLIWSIQPANAAADRDRWVKIIPILLKEICSGLEGIKHPGLEVDKFLSSLWEIHGQILQTPPDQQLPNSRKVDHTISEPAPGNRSASTQQVSQSVTPDKAAGTLSAIERQKLKAAERRALLDPRNNIDADLRKTLLTLKTGQWIEVHTLEGKIRRCKLAYRDASSDLYIFVSRRGNKVLETNLDSMIRMANADELRLLENVSMWDRALSNVMSRLNRNIEAEPAT</sequence>
<protein>
    <recommendedName>
        <fullName evidence="4">Thymidine phosphorylase</fullName>
    </recommendedName>
</protein>
<dbReference type="Proteomes" id="UP000235116">
    <property type="component" value="Chromosome"/>
</dbReference>
<gene>
    <name evidence="2" type="ORF">Kalk_08930</name>
</gene>
<name>A0A2K9LM20_9GAMM</name>
<accession>A0A2K9LM20</accession>
<proteinExistence type="predicted"/>
<reference evidence="3" key="1">
    <citation type="submission" date="2017-08" db="EMBL/GenBank/DDBJ databases">
        <title>Direct submision.</title>
        <authorList>
            <person name="Kim S.-J."/>
            <person name="Rhee S.-K."/>
        </authorList>
    </citation>
    <scope>NUCLEOTIDE SEQUENCE [LARGE SCALE GENOMIC DNA]</scope>
    <source>
        <strain evidence="3">GI5</strain>
    </source>
</reference>
<feature type="compositionally biased region" description="Polar residues" evidence="1">
    <location>
        <begin position="249"/>
        <end position="258"/>
    </location>
</feature>
<dbReference type="InterPro" id="IPR012434">
    <property type="entry name" value="DUF1631"/>
</dbReference>
<dbReference type="Pfam" id="PF07793">
    <property type="entry name" value="DUF1631"/>
    <property type="match status" value="1"/>
</dbReference>
<feature type="region of interest" description="Disordered" evidence="1">
    <location>
        <begin position="224"/>
        <end position="260"/>
    </location>
</feature>
<evidence type="ECO:0000313" key="2">
    <source>
        <dbReference type="EMBL" id="AUM12535.1"/>
    </source>
</evidence>
<dbReference type="AlphaFoldDB" id="A0A2K9LM20"/>
<organism evidence="2 3">
    <name type="scientific">Ketobacter alkanivorans</name>
    <dbReference type="NCBI Taxonomy" id="1917421"/>
    <lineage>
        <taxon>Bacteria</taxon>
        <taxon>Pseudomonadati</taxon>
        <taxon>Pseudomonadota</taxon>
        <taxon>Gammaproteobacteria</taxon>
        <taxon>Pseudomonadales</taxon>
        <taxon>Ketobacteraceae</taxon>
        <taxon>Ketobacter</taxon>
    </lineage>
</organism>
<evidence type="ECO:0008006" key="4">
    <source>
        <dbReference type="Google" id="ProtNLM"/>
    </source>
</evidence>
<feature type="compositionally biased region" description="Low complexity" evidence="1">
    <location>
        <begin position="649"/>
        <end position="658"/>
    </location>
</feature>
<evidence type="ECO:0000313" key="3">
    <source>
        <dbReference type="Proteomes" id="UP000235116"/>
    </source>
</evidence>
<evidence type="ECO:0000256" key="1">
    <source>
        <dbReference type="SAM" id="MobiDB-lite"/>
    </source>
</evidence>
<dbReference type="EMBL" id="CP022684">
    <property type="protein sequence ID" value="AUM12535.1"/>
    <property type="molecule type" value="Genomic_DNA"/>
</dbReference>
<dbReference type="KEGG" id="kak:Kalk_08930"/>